<dbReference type="InterPro" id="IPR007569">
    <property type="entry name" value="DUF559"/>
</dbReference>
<dbReference type="GO" id="GO:0004519">
    <property type="term" value="F:endonuclease activity"/>
    <property type="evidence" value="ECO:0007669"/>
    <property type="project" value="UniProtKB-KW"/>
</dbReference>
<dbReference type="AlphaFoldDB" id="A0AAW8F0E5"/>
<organism evidence="2 3">
    <name type="scientific">Microbacterium natoriense</name>
    <dbReference type="NCBI Taxonomy" id="284570"/>
    <lineage>
        <taxon>Bacteria</taxon>
        <taxon>Bacillati</taxon>
        <taxon>Actinomycetota</taxon>
        <taxon>Actinomycetes</taxon>
        <taxon>Micrococcales</taxon>
        <taxon>Microbacteriaceae</taxon>
        <taxon>Microbacterium</taxon>
    </lineage>
</organism>
<dbReference type="Gene3D" id="3.40.960.10">
    <property type="entry name" value="VSR Endonuclease"/>
    <property type="match status" value="1"/>
</dbReference>
<dbReference type="InterPro" id="IPR011335">
    <property type="entry name" value="Restrct_endonuc-II-like"/>
</dbReference>
<evidence type="ECO:0000313" key="2">
    <source>
        <dbReference type="EMBL" id="MDQ0649012.1"/>
    </source>
</evidence>
<gene>
    <name evidence="2" type="ORF">QFZ53_003208</name>
</gene>
<reference evidence="2 3" key="1">
    <citation type="submission" date="2023-07" db="EMBL/GenBank/DDBJ databases">
        <title>Comparative genomics of wheat-associated soil bacteria to identify genetic determinants of phenazine resistance.</title>
        <authorList>
            <person name="Mouncey N."/>
        </authorList>
    </citation>
    <scope>NUCLEOTIDE SEQUENCE [LARGE SCALE GENOMIC DNA]</scope>
    <source>
        <strain evidence="2 3">W4I9-1</strain>
    </source>
</reference>
<keyword evidence="2" id="KW-0378">Hydrolase</keyword>
<keyword evidence="3" id="KW-1185">Reference proteome</keyword>
<dbReference type="RefSeq" id="WP_307298143.1">
    <property type="nucleotide sequence ID" value="NZ_JAUSXV010000001.1"/>
</dbReference>
<feature type="domain" description="DUF559" evidence="1">
    <location>
        <begin position="188"/>
        <end position="269"/>
    </location>
</feature>
<keyword evidence="2" id="KW-0540">Nuclease</keyword>
<proteinExistence type="predicted"/>
<keyword evidence="2" id="KW-0255">Endonuclease</keyword>
<name>A0AAW8F0E5_9MICO</name>
<dbReference type="Pfam" id="PF04480">
    <property type="entry name" value="DUF559"/>
    <property type="match status" value="1"/>
</dbReference>
<sequence>MQSAAFILAHHGGIARGTLLGQYGLSRRMLHAELNAGRIVRVRQGVFALPTTAPDIITAAEHGGALTCRRALRLHGVWVLDDDPQIHVWLGGRGRSHHTDCECTGHYHAGTAGLGLAPIEDVLVHAYRCASDEVFFAALESALVQRKVRRAGLARIRARIPSHGRWLVDLARDDADSGLESLLRLRVHLLGITLECQVEIPTVGRVDFVIAGRLILEADGRENHESDTKRHSDRVRDAAASALGYETLRFDYAQIVHDWPSVEAAIIAAVVRLHERD</sequence>
<evidence type="ECO:0000313" key="3">
    <source>
        <dbReference type="Proteomes" id="UP001244427"/>
    </source>
</evidence>
<dbReference type="SUPFAM" id="SSF52980">
    <property type="entry name" value="Restriction endonuclease-like"/>
    <property type="match status" value="1"/>
</dbReference>
<comment type="caution">
    <text evidence="2">The sequence shown here is derived from an EMBL/GenBank/DDBJ whole genome shotgun (WGS) entry which is preliminary data.</text>
</comment>
<dbReference type="EMBL" id="JAUSXV010000001">
    <property type="protein sequence ID" value="MDQ0649012.1"/>
    <property type="molecule type" value="Genomic_DNA"/>
</dbReference>
<protein>
    <submittedName>
        <fullName evidence="2">Very-short-patch-repair endonuclease</fullName>
    </submittedName>
</protein>
<accession>A0AAW8F0E5</accession>
<dbReference type="Proteomes" id="UP001244427">
    <property type="component" value="Unassembled WGS sequence"/>
</dbReference>
<evidence type="ECO:0000259" key="1">
    <source>
        <dbReference type="Pfam" id="PF04480"/>
    </source>
</evidence>